<dbReference type="Pfam" id="PF01255">
    <property type="entry name" value="Prenyltransf"/>
    <property type="match status" value="1"/>
</dbReference>
<name>A0A8S0RQ40_OLEEU</name>
<organism evidence="2 3">
    <name type="scientific">Olea europaea subsp. europaea</name>
    <dbReference type="NCBI Taxonomy" id="158383"/>
    <lineage>
        <taxon>Eukaryota</taxon>
        <taxon>Viridiplantae</taxon>
        <taxon>Streptophyta</taxon>
        <taxon>Embryophyta</taxon>
        <taxon>Tracheophyta</taxon>
        <taxon>Spermatophyta</taxon>
        <taxon>Magnoliopsida</taxon>
        <taxon>eudicotyledons</taxon>
        <taxon>Gunneridae</taxon>
        <taxon>Pentapetalae</taxon>
        <taxon>asterids</taxon>
        <taxon>lamiids</taxon>
        <taxon>Lamiales</taxon>
        <taxon>Oleaceae</taxon>
        <taxon>Oleeae</taxon>
        <taxon>Olea</taxon>
    </lineage>
</organism>
<proteinExistence type="predicted"/>
<gene>
    <name evidence="2" type="ORF">OLEA9_A108329</name>
</gene>
<dbReference type="InterPro" id="IPR001441">
    <property type="entry name" value="UPP_synth-like"/>
</dbReference>
<evidence type="ECO:0000256" key="1">
    <source>
        <dbReference type="ARBA" id="ARBA00022679"/>
    </source>
</evidence>
<dbReference type="AlphaFoldDB" id="A0A8S0RQ40"/>
<dbReference type="GO" id="GO:0009409">
    <property type="term" value="P:response to cold"/>
    <property type="evidence" value="ECO:0007669"/>
    <property type="project" value="TreeGrafter"/>
</dbReference>
<keyword evidence="1" id="KW-0808">Transferase</keyword>
<evidence type="ECO:0000313" key="2">
    <source>
        <dbReference type="EMBL" id="CAA2981337.1"/>
    </source>
</evidence>
<reference evidence="2 3" key="1">
    <citation type="submission" date="2019-12" db="EMBL/GenBank/DDBJ databases">
        <authorList>
            <person name="Alioto T."/>
            <person name="Alioto T."/>
            <person name="Gomez Garrido J."/>
        </authorList>
    </citation>
    <scope>NUCLEOTIDE SEQUENCE [LARGE SCALE GENOMIC DNA]</scope>
</reference>
<sequence>MVCLVNFSAFAFQGINPHSSYLTPSTISLQAKTIKKDALGYSLVSKHRSMIRQTKRKSIFSGELKSVQIQEALPEGLKPELMPKHVAIILDGHRRWANESGLIMQLGHMTGLRVIKEKVFLCCKWGIEVLSVFAFSTENWGRPKVSILDPN</sequence>
<accession>A0A8S0RQ40</accession>
<comment type="caution">
    <text evidence="2">The sequence shown here is derived from an EMBL/GenBank/DDBJ whole genome shotgun (WGS) entry which is preliminary data.</text>
</comment>
<evidence type="ECO:0000313" key="3">
    <source>
        <dbReference type="Proteomes" id="UP000594638"/>
    </source>
</evidence>
<dbReference type="GO" id="GO:0009570">
    <property type="term" value="C:chloroplast stroma"/>
    <property type="evidence" value="ECO:0007669"/>
    <property type="project" value="TreeGrafter"/>
</dbReference>
<dbReference type="GO" id="GO:0016094">
    <property type="term" value="P:polyprenol biosynthetic process"/>
    <property type="evidence" value="ECO:0007669"/>
    <property type="project" value="TreeGrafter"/>
</dbReference>
<dbReference type="OrthoDB" id="4173905at2759"/>
<dbReference type="EMBL" id="CACTIH010003669">
    <property type="protein sequence ID" value="CAA2981337.1"/>
    <property type="molecule type" value="Genomic_DNA"/>
</dbReference>
<dbReference type="GO" id="GO:0045547">
    <property type="term" value="F:ditrans,polycis-polyprenyl diphosphate synthase [(2E,6E)-farnesyl diphosphate specific] activity"/>
    <property type="evidence" value="ECO:0007669"/>
    <property type="project" value="TreeGrafter"/>
</dbReference>
<dbReference type="Gramene" id="OE9A108329T1">
    <property type="protein sequence ID" value="OE9A108329C1"/>
    <property type="gene ID" value="OE9A108329"/>
</dbReference>
<dbReference type="InterPro" id="IPR036424">
    <property type="entry name" value="UPP_synth-like_sf"/>
</dbReference>
<dbReference type="PANTHER" id="PTHR10291">
    <property type="entry name" value="DEHYDRODOLICHYL DIPHOSPHATE SYNTHASE FAMILY MEMBER"/>
    <property type="match status" value="1"/>
</dbReference>
<dbReference type="Proteomes" id="UP000594638">
    <property type="component" value="Unassembled WGS sequence"/>
</dbReference>
<keyword evidence="3" id="KW-1185">Reference proteome</keyword>
<dbReference type="GO" id="GO:0009668">
    <property type="term" value="P:plastid membrane organization"/>
    <property type="evidence" value="ECO:0007669"/>
    <property type="project" value="TreeGrafter"/>
</dbReference>
<dbReference type="PANTHER" id="PTHR10291:SF0">
    <property type="entry name" value="DEHYDRODOLICHYL DIPHOSPHATE SYNTHASE 2"/>
    <property type="match status" value="1"/>
</dbReference>
<dbReference type="Gene3D" id="3.40.1180.10">
    <property type="entry name" value="Decaprenyl diphosphate synthase-like"/>
    <property type="match status" value="1"/>
</dbReference>
<protein>
    <submittedName>
        <fullName evidence="2">Dehydrodolichyl diphosphate synthase 2-like</fullName>
    </submittedName>
</protein>
<dbReference type="SUPFAM" id="SSF64005">
    <property type="entry name" value="Undecaprenyl diphosphate synthase"/>
    <property type="match status" value="1"/>
</dbReference>